<evidence type="ECO:0000313" key="6">
    <source>
        <dbReference type="EMBL" id="CAK7328550.1"/>
    </source>
</evidence>
<feature type="coiled-coil region" evidence="3">
    <location>
        <begin position="762"/>
        <end position="796"/>
    </location>
</feature>
<keyword evidence="2" id="KW-0341">Growth regulation</keyword>
<proteinExistence type="predicted"/>
<accession>A0AAV1R6G9</accession>
<protein>
    <recommendedName>
        <fullName evidence="5">Agenet domain-containing protein</fullName>
    </recommendedName>
</protein>
<dbReference type="SMART" id="SM00743">
    <property type="entry name" value="Agenet"/>
    <property type="match status" value="4"/>
</dbReference>
<name>A0AAV1R6G9_9ROSI</name>
<keyword evidence="1" id="KW-0813">Transport</keyword>
<organism evidence="6 7">
    <name type="scientific">Dovyalis caffra</name>
    <dbReference type="NCBI Taxonomy" id="77055"/>
    <lineage>
        <taxon>Eukaryota</taxon>
        <taxon>Viridiplantae</taxon>
        <taxon>Streptophyta</taxon>
        <taxon>Embryophyta</taxon>
        <taxon>Tracheophyta</taxon>
        <taxon>Spermatophyta</taxon>
        <taxon>Magnoliopsida</taxon>
        <taxon>eudicotyledons</taxon>
        <taxon>Gunneridae</taxon>
        <taxon>Pentapetalae</taxon>
        <taxon>rosids</taxon>
        <taxon>fabids</taxon>
        <taxon>Malpighiales</taxon>
        <taxon>Salicaceae</taxon>
        <taxon>Flacourtieae</taxon>
        <taxon>Dovyalis</taxon>
    </lineage>
</organism>
<feature type="compositionally biased region" description="Polar residues" evidence="4">
    <location>
        <begin position="346"/>
        <end position="356"/>
    </location>
</feature>
<dbReference type="CDD" id="cd20405">
    <property type="entry name" value="Tudor_Agenet_AtDUF_rpt1_3"/>
    <property type="match status" value="1"/>
</dbReference>
<evidence type="ECO:0000259" key="5">
    <source>
        <dbReference type="SMART" id="SM00743"/>
    </source>
</evidence>
<feature type="domain" description="Agenet" evidence="5">
    <location>
        <begin position="173"/>
        <end position="239"/>
    </location>
</feature>
<dbReference type="AlphaFoldDB" id="A0AAV1R6G9"/>
<dbReference type="Proteomes" id="UP001314170">
    <property type="component" value="Unassembled WGS sequence"/>
</dbReference>
<dbReference type="InterPro" id="IPR007930">
    <property type="entry name" value="DUF724"/>
</dbReference>
<reference evidence="6 7" key="1">
    <citation type="submission" date="2024-01" db="EMBL/GenBank/DDBJ databases">
        <authorList>
            <person name="Waweru B."/>
        </authorList>
    </citation>
    <scope>NUCLEOTIDE SEQUENCE [LARGE SCALE GENOMIC DNA]</scope>
</reference>
<feature type="domain" description="Agenet" evidence="5">
    <location>
        <begin position="241"/>
        <end position="297"/>
    </location>
</feature>
<dbReference type="PANTHER" id="PTHR31917">
    <property type="entry name" value="AGENET DOMAIN-CONTAINING PROTEIN-RELATED"/>
    <property type="match status" value="1"/>
</dbReference>
<evidence type="ECO:0000313" key="7">
    <source>
        <dbReference type="Proteomes" id="UP001314170"/>
    </source>
</evidence>
<evidence type="ECO:0000256" key="2">
    <source>
        <dbReference type="ARBA" id="ARBA00022604"/>
    </source>
</evidence>
<evidence type="ECO:0000256" key="1">
    <source>
        <dbReference type="ARBA" id="ARBA00022448"/>
    </source>
</evidence>
<evidence type="ECO:0000256" key="4">
    <source>
        <dbReference type="SAM" id="MobiDB-lite"/>
    </source>
</evidence>
<dbReference type="Pfam" id="PF05641">
    <property type="entry name" value="Agenet"/>
    <property type="match status" value="2"/>
</dbReference>
<evidence type="ECO:0000256" key="3">
    <source>
        <dbReference type="SAM" id="Coils"/>
    </source>
</evidence>
<dbReference type="Pfam" id="PF05266">
    <property type="entry name" value="DUF724"/>
    <property type="match status" value="1"/>
</dbReference>
<keyword evidence="3" id="KW-0175">Coiled coil</keyword>
<dbReference type="EMBL" id="CAWUPB010000893">
    <property type="protein sequence ID" value="CAK7328550.1"/>
    <property type="molecule type" value="Genomic_DNA"/>
</dbReference>
<feature type="domain" description="Agenet" evidence="5">
    <location>
        <begin position="94"/>
        <end position="158"/>
    </location>
</feature>
<feature type="region of interest" description="Disordered" evidence="4">
    <location>
        <begin position="335"/>
        <end position="356"/>
    </location>
</feature>
<dbReference type="CDD" id="cd20406">
    <property type="entry name" value="Tudor_Agenet_AtDUF_rpt2_4"/>
    <property type="match status" value="2"/>
</dbReference>
<dbReference type="InterPro" id="IPR008395">
    <property type="entry name" value="Agenet-like_dom"/>
</dbReference>
<feature type="domain" description="Agenet" evidence="5">
    <location>
        <begin position="20"/>
        <end position="91"/>
    </location>
</feature>
<gene>
    <name evidence="6" type="ORF">DCAF_LOCUS6276</name>
</gene>
<dbReference type="PANTHER" id="PTHR31917:SF142">
    <property type="entry name" value="AGENET DOMAIN-CONTAINING PROTEIN"/>
    <property type="match status" value="1"/>
</dbReference>
<sequence length="840" mass="94171">MALDLESSINRKKNKMMSETLLVKGKKVEVTSDEEGFKGAWYVAKIVKTSSKTQKGKILVEYESLLADDEKSPLKEFIDASLIRPLPPEAKKLKPFEVFDVVDAFSNDGWWKGVISEVHDFGGADKKKTMGYSVVFDNPPEKIEIGSSSLRFHLDWSGGTWVKPKKQMRMEGLKFSKGMVVVVNIDEGSSSNDWFEAVILEEVGFDSFLVKLNNSEDESGLTKLTVDSFHIRPPLPNLESENFKLLDQVYVLYRSGWRLGFINKILIEGRFSVMLKHLGVEREFCHSEMRPSMDFINDSWVLHRKDSMNGTYSQEQPSGANNSANSLQIAVKLESSSAAKDDNNENTRINSVKNPMQDSFSDAATYSCKRRAVTACMRVKQASPNSEPTLLPRFKKSRVDKYAQCLSSLQCSAKLILVETPKQGAEVSSTSKTEHSMHHVAYNQPIADSKISFRLKNDDTNQQENIVKGEMMISTDEEGASPQSQAKSQLVQSADVLVPETNQQETALEDETMISVEEEQIPPCSQVDGQLVRIAGVKMQETHQHGTAIEDETMIFSEDGGKQPHLQATSQLDLTAEHNVAGDGAINMDFGNPATIVVKLPTSHVEPVGLSVCQPETVEQGNNDMRDLQVEIITQYPQMDASIDSELEEHQLLPFVKKSPVWDMVESLEVFQRMPQKPHFNPLVKCKEFEREGSAIGKMVQFATMVERTSELQLGDPCTVFASYLETLADLKSYGFDVEAAVYRINRMLSIKESQVQLQRTSKEFETQIAEITCERTKLEEDVEAIDKKIRELKEERGLALSKKERIDSEITNLQMQSSGISADISKAIIDFETIATASW</sequence>
<comment type="caution">
    <text evidence="6">The sequence shown here is derived from an EMBL/GenBank/DDBJ whole genome shotgun (WGS) entry which is preliminary data.</text>
</comment>
<dbReference type="InterPro" id="IPR014002">
    <property type="entry name" value="Agenet_dom_plant"/>
</dbReference>
<keyword evidence="7" id="KW-1185">Reference proteome</keyword>